<evidence type="ECO:0000313" key="1">
    <source>
        <dbReference type="EMBL" id="HIH65380.1"/>
    </source>
</evidence>
<dbReference type="Proteomes" id="UP000538031">
    <property type="component" value="Unassembled WGS sequence"/>
</dbReference>
<protein>
    <submittedName>
        <fullName evidence="1">Uncharacterized protein</fullName>
    </submittedName>
</protein>
<dbReference type="AlphaFoldDB" id="A0A7J4MYH3"/>
<dbReference type="EMBL" id="DUHT01000080">
    <property type="protein sequence ID" value="HIH65380.1"/>
    <property type="molecule type" value="Genomic_DNA"/>
</dbReference>
<organism evidence="1 2">
    <name type="scientific">Methanothermobacter thermautotrophicus</name>
    <name type="common">Methanobacterium thermoformicicum</name>
    <dbReference type="NCBI Taxonomy" id="145262"/>
    <lineage>
        <taxon>Archaea</taxon>
        <taxon>Methanobacteriati</taxon>
        <taxon>Methanobacteriota</taxon>
        <taxon>Methanomada group</taxon>
        <taxon>Methanobacteria</taxon>
        <taxon>Methanobacteriales</taxon>
        <taxon>Methanobacteriaceae</taxon>
        <taxon>Methanothermobacter</taxon>
    </lineage>
</organism>
<evidence type="ECO:0000313" key="2">
    <source>
        <dbReference type="Proteomes" id="UP000538031"/>
    </source>
</evidence>
<gene>
    <name evidence="1" type="ORF">HA285_07305</name>
</gene>
<comment type="caution">
    <text evidence="1">The sequence shown here is derived from an EMBL/GenBank/DDBJ whole genome shotgun (WGS) entry which is preliminary data.</text>
</comment>
<sequence length="111" mass="12991">MECAQKVINTDKSLENNLRKALGVLQEDGVYAMFLWLEENRKGIRKELTGMLNRREIKECLLDGSSDFPNDFKQFCEKLKEVAEDIDKLLFMKKLIERTLIYSLYHAKTGE</sequence>
<name>A0A7J4MYH3_METTF</name>
<accession>A0A7J4MYH3</accession>
<reference evidence="2" key="1">
    <citation type="journal article" date="2020" name="bioRxiv">
        <title>A rank-normalized archaeal taxonomy based on genome phylogeny resolves widespread incomplete and uneven classifications.</title>
        <authorList>
            <person name="Rinke C."/>
            <person name="Chuvochina M."/>
            <person name="Mussig A.J."/>
            <person name="Chaumeil P.-A."/>
            <person name="Waite D.W."/>
            <person name="Whitman W.B."/>
            <person name="Parks D.H."/>
            <person name="Hugenholtz P."/>
        </authorList>
    </citation>
    <scope>NUCLEOTIDE SEQUENCE [LARGE SCALE GENOMIC DNA]</scope>
</reference>
<proteinExistence type="predicted"/>